<organism evidence="2 3">
    <name type="scientific">Saccharolobus islandicus (strain L.S.2.15 / Lassen #1)</name>
    <name type="common">Sulfolobus islandicus</name>
    <dbReference type="NCBI Taxonomy" id="429572"/>
    <lineage>
        <taxon>Archaea</taxon>
        <taxon>Thermoproteota</taxon>
        <taxon>Thermoprotei</taxon>
        <taxon>Sulfolobales</taxon>
        <taxon>Sulfolobaceae</taxon>
        <taxon>Saccharolobus</taxon>
    </lineage>
</organism>
<evidence type="ECO:0000256" key="1">
    <source>
        <dbReference type="SAM" id="Coils"/>
    </source>
</evidence>
<reference evidence="2 3" key="1">
    <citation type="journal article" date="2009" name="Proc. Natl. Acad. Sci. U.S.A.">
        <title>Biogeography of the Sulfolobus islandicus pan-genome.</title>
        <authorList>
            <person name="Reno M.L."/>
            <person name="Held N.L."/>
            <person name="Fields C.J."/>
            <person name="Burke P.V."/>
            <person name="Whitaker R.J."/>
        </authorList>
    </citation>
    <scope>NUCLEOTIDE SEQUENCE [LARGE SCALE GENOMIC DNA]</scope>
    <source>
        <strain evidence="3">L.S.2.15 / Lassen #1</strain>
    </source>
</reference>
<name>C3ML17_SACI2</name>
<dbReference type="GeneID" id="7798564"/>
<accession>C3ML17</accession>
<dbReference type="RefSeq" id="WP_012712968.1">
    <property type="nucleotide sequence ID" value="NC_012589.1"/>
</dbReference>
<proteinExistence type="predicted"/>
<dbReference type="Proteomes" id="UP000001747">
    <property type="component" value="Chromosome"/>
</dbReference>
<keyword evidence="1" id="KW-0175">Coiled coil</keyword>
<gene>
    <name evidence="2" type="ordered locus">LS215_0404</name>
</gene>
<sequence>MPNEGIKLIFSLQTNLSFLIRTTEGKLTVLIRNAKNKYKSSTTFIIMLEEWIKQLADALDKFVAGEQLTEDERIMVASLIYATLKHLKDFDECNEKLKEVEEKCNKNLDELEKKLDELQKELDKKEVEVKEKLKTLDNLIKIMEVNPRLLPKN</sequence>
<dbReference type="AlphaFoldDB" id="C3ML17"/>
<protein>
    <submittedName>
        <fullName evidence="2">Uncharacterized protein</fullName>
    </submittedName>
</protein>
<evidence type="ECO:0000313" key="3">
    <source>
        <dbReference type="Proteomes" id="UP000001747"/>
    </source>
</evidence>
<evidence type="ECO:0000313" key="2">
    <source>
        <dbReference type="EMBL" id="ACP34542.1"/>
    </source>
</evidence>
<dbReference type="KEGG" id="sis:LS215_0404"/>
<feature type="coiled-coil region" evidence="1">
    <location>
        <begin position="90"/>
        <end position="135"/>
    </location>
</feature>
<dbReference type="GO" id="GO:0007155">
    <property type="term" value="P:cell adhesion"/>
    <property type="evidence" value="ECO:0007669"/>
    <property type="project" value="InterPro"/>
</dbReference>
<dbReference type="EMBL" id="CP001399">
    <property type="protein sequence ID" value="ACP34542.1"/>
    <property type="molecule type" value="Genomic_DNA"/>
</dbReference>
<dbReference type="HOGENOM" id="CLU_145191_0_0_2"/>